<dbReference type="SUPFAM" id="SSF103473">
    <property type="entry name" value="MFS general substrate transporter"/>
    <property type="match status" value="1"/>
</dbReference>
<feature type="compositionally biased region" description="Low complexity" evidence="6">
    <location>
        <begin position="131"/>
        <end position="141"/>
    </location>
</feature>
<dbReference type="Pfam" id="PF07690">
    <property type="entry name" value="MFS_1"/>
    <property type="match status" value="1"/>
</dbReference>
<feature type="transmembrane region" description="Helical" evidence="7">
    <location>
        <begin position="237"/>
        <end position="256"/>
    </location>
</feature>
<evidence type="ECO:0000256" key="2">
    <source>
        <dbReference type="ARBA" id="ARBA00008335"/>
    </source>
</evidence>
<feature type="compositionally biased region" description="Basic and acidic residues" evidence="6">
    <location>
        <begin position="35"/>
        <end position="58"/>
    </location>
</feature>
<feature type="compositionally biased region" description="Low complexity" evidence="6">
    <location>
        <begin position="73"/>
        <end position="82"/>
    </location>
</feature>
<dbReference type="RefSeq" id="XP_033377969.1">
    <property type="nucleotide sequence ID" value="XM_033532489.1"/>
</dbReference>
<reference evidence="9" key="1">
    <citation type="journal article" date="2020" name="Stud. Mycol.">
        <title>101 Dothideomycetes genomes: a test case for predicting lifestyles and emergence of pathogens.</title>
        <authorList>
            <person name="Haridas S."/>
            <person name="Albert R."/>
            <person name="Binder M."/>
            <person name="Bloem J."/>
            <person name="Labutti K."/>
            <person name="Salamov A."/>
            <person name="Andreopoulos B."/>
            <person name="Baker S."/>
            <person name="Barry K."/>
            <person name="Bills G."/>
            <person name="Bluhm B."/>
            <person name="Cannon C."/>
            <person name="Castanera R."/>
            <person name="Culley D."/>
            <person name="Daum C."/>
            <person name="Ezra D."/>
            <person name="Gonzalez J."/>
            <person name="Henrissat B."/>
            <person name="Kuo A."/>
            <person name="Liang C."/>
            <person name="Lipzen A."/>
            <person name="Lutzoni F."/>
            <person name="Magnuson J."/>
            <person name="Mondo S."/>
            <person name="Nolan M."/>
            <person name="Ohm R."/>
            <person name="Pangilinan J."/>
            <person name="Park H.-J."/>
            <person name="Ramirez L."/>
            <person name="Alfaro M."/>
            <person name="Sun H."/>
            <person name="Tritt A."/>
            <person name="Yoshinaga Y."/>
            <person name="Zwiers L.-H."/>
            <person name="Turgeon B."/>
            <person name="Goodwin S."/>
            <person name="Spatafora J."/>
            <person name="Crous P."/>
            <person name="Grigoriev I."/>
        </authorList>
    </citation>
    <scope>NUCLEOTIDE SEQUENCE</scope>
    <source>
        <strain evidence="9">CBS 175.79</strain>
    </source>
</reference>
<dbReference type="InterPro" id="IPR005829">
    <property type="entry name" value="Sugar_transporter_CS"/>
</dbReference>
<dbReference type="AlphaFoldDB" id="A0A6A5X9N8"/>
<sequence length="614" mass="67767">MEEKKIGRRSSGDATTRSNNDDTIPYDTASSTLGPKEEEKGRGAREQEKISRDVDLEKAIGYNHRRGEEEDSSSTSAGDADSIQSADRNVGDNLAHTKSLRSTKSRRSYAGGDGYTCFEHDDDQHERPNKSTGSTAAAPAAADGDPFLVTWDGDSDPMNPRSMPKWRRWIVVLILSGSSLCVTCTSSLYTITYGQLITEFQTSRIVCTLGLSLFVAGLGTGPMLLAPLSEFYGRRPIYICSFTFFLIWLIPCAAAQNIQTMLIGRFLNGFVGSAFLSVAGGTVGDMFARHELSAPMMVYTASPFVGPEVGPLIGGFIVENTTWRWCFYVLIIWSGVQLLSIVLLVPETYHPVLLRNKARKLREETGEARWIAPIEQLSRSIPKTIAWSCIRPFQLLFFEPMCLSLCVLSAILLGILYLFFGAFALVFQNNHHFTVSQLGLSFLGLFVGMVLGIASDPFWRGRYDRLVQQREAQGGEPGGSEPEFRLVATIYGAIVVPVALFGFGWTTFPHVHWIVPIIFSGVFGLGVIWCYSGIFTFLVECYPLYAASALAANSFARSYFAGAFPLFGVQMYENLGYQWATTVLAFLALAMAPFPPLFFKYGKKLRGKSRFASA</sequence>
<proteinExistence type="inferred from homology"/>
<feature type="transmembrane region" description="Helical" evidence="7">
    <location>
        <begin position="262"/>
        <end position="284"/>
    </location>
</feature>
<feature type="region of interest" description="Disordered" evidence="6">
    <location>
        <begin position="1"/>
        <end position="141"/>
    </location>
</feature>
<feature type="transmembrane region" description="Helical" evidence="7">
    <location>
        <begin position="296"/>
        <end position="316"/>
    </location>
</feature>
<organism evidence="9 10">
    <name type="scientific">Aaosphaeria arxii CBS 175.79</name>
    <dbReference type="NCBI Taxonomy" id="1450172"/>
    <lineage>
        <taxon>Eukaryota</taxon>
        <taxon>Fungi</taxon>
        <taxon>Dikarya</taxon>
        <taxon>Ascomycota</taxon>
        <taxon>Pezizomycotina</taxon>
        <taxon>Dothideomycetes</taxon>
        <taxon>Pleosporomycetidae</taxon>
        <taxon>Pleosporales</taxon>
        <taxon>Pleosporales incertae sedis</taxon>
        <taxon>Aaosphaeria</taxon>
    </lineage>
</organism>
<feature type="compositionally biased region" description="Basic and acidic residues" evidence="6">
    <location>
        <begin position="118"/>
        <end position="129"/>
    </location>
</feature>
<evidence type="ECO:0000256" key="6">
    <source>
        <dbReference type="SAM" id="MobiDB-lite"/>
    </source>
</evidence>
<feature type="compositionally biased region" description="Basic residues" evidence="6">
    <location>
        <begin position="98"/>
        <end position="107"/>
    </location>
</feature>
<protein>
    <submittedName>
        <fullName evidence="9">MFS general substrate transporter</fullName>
    </submittedName>
</protein>
<dbReference type="PANTHER" id="PTHR23502">
    <property type="entry name" value="MAJOR FACILITATOR SUPERFAMILY"/>
    <property type="match status" value="1"/>
</dbReference>
<evidence type="ECO:0000313" key="9">
    <source>
        <dbReference type="EMBL" id="KAF2009630.1"/>
    </source>
</evidence>
<dbReference type="PROSITE" id="PS50850">
    <property type="entry name" value="MFS"/>
    <property type="match status" value="1"/>
</dbReference>
<feature type="transmembrane region" description="Helical" evidence="7">
    <location>
        <begin position="322"/>
        <end position="345"/>
    </location>
</feature>
<dbReference type="CDD" id="cd17323">
    <property type="entry name" value="MFS_Tpo1_MDR_like"/>
    <property type="match status" value="1"/>
</dbReference>
<dbReference type="PROSITE" id="PS00216">
    <property type="entry name" value="SUGAR_TRANSPORT_1"/>
    <property type="match status" value="1"/>
</dbReference>
<gene>
    <name evidence="9" type="ORF">BU24DRAFT_467989</name>
</gene>
<evidence type="ECO:0000313" key="10">
    <source>
        <dbReference type="Proteomes" id="UP000799778"/>
    </source>
</evidence>
<evidence type="ECO:0000256" key="4">
    <source>
        <dbReference type="ARBA" id="ARBA00022989"/>
    </source>
</evidence>
<keyword evidence="10" id="KW-1185">Reference proteome</keyword>
<feature type="transmembrane region" description="Helical" evidence="7">
    <location>
        <begin position="203"/>
        <end position="225"/>
    </location>
</feature>
<evidence type="ECO:0000256" key="5">
    <source>
        <dbReference type="ARBA" id="ARBA00023136"/>
    </source>
</evidence>
<comment type="subcellular location">
    <subcellularLocation>
        <location evidence="1">Membrane</location>
        <topology evidence="1">Multi-pass membrane protein</topology>
    </subcellularLocation>
</comment>
<dbReference type="GeneID" id="54289886"/>
<accession>A0A6A5X9N8</accession>
<feature type="domain" description="Major facilitator superfamily (MFS) profile" evidence="8">
    <location>
        <begin position="170"/>
        <end position="603"/>
    </location>
</feature>
<dbReference type="InterPro" id="IPR036259">
    <property type="entry name" value="MFS_trans_sf"/>
</dbReference>
<dbReference type="FunFam" id="1.20.1250.20:FF:000082">
    <property type="entry name" value="MFS multidrug transporter, putative"/>
    <property type="match status" value="1"/>
</dbReference>
<dbReference type="GO" id="GO:0022857">
    <property type="term" value="F:transmembrane transporter activity"/>
    <property type="evidence" value="ECO:0007669"/>
    <property type="project" value="InterPro"/>
</dbReference>
<name>A0A6A5X9N8_9PLEO</name>
<dbReference type="EMBL" id="ML978078">
    <property type="protein sequence ID" value="KAF2009630.1"/>
    <property type="molecule type" value="Genomic_DNA"/>
</dbReference>
<dbReference type="GO" id="GO:0140115">
    <property type="term" value="P:export across plasma membrane"/>
    <property type="evidence" value="ECO:0007669"/>
    <property type="project" value="UniProtKB-ARBA"/>
</dbReference>
<comment type="similarity">
    <text evidence="2">Belongs to the major facilitator superfamily.</text>
</comment>
<feature type="transmembrane region" description="Helical" evidence="7">
    <location>
        <begin position="438"/>
        <end position="459"/>
    </location>
</feature>
<dbReference type="PANTHER" id="PTHR23502:SF7">
    <property type="entry name" value="DRUG_PROTON ANTIPORTER YHK8-RELATED"/>
    <property type="match status" value="1"/>
</dbReference>
<feature type="transmembrane region" description="Helical" evidence="7">
    <location>
        <begin position="486"/>
        <end position="505"/>
    </location>
</feature>
<keyword evidence="4 7" id="KW-1133">Transmembrane helix</keyword>
<feature type="transmembrane region" description="Helical" evidence="7">
    <location>
        <begin position="511"/>
        <end position="532"/>
    </location>
</feature>
<dbReference type="InterPro" id="IPR020846">
    <property type="entry name" value="MFS_dom"/>
</dbReference>
<evidence type="ECO:0000256" key="7">
    <source>
        <dbReference type="SAM" id="Phobius"/>
    </source>
</evidence>
<evidence type="ECO:0000256" key="1">
    <source>
        <dbReference type="ARBA" id="ARBA00004141"/>
    </source>
</evidence>
<dbReference type="OrthoDB" id="3561359at2759"/>
<dbReference type="Gene3D" id="1.20.1250.20">
    <property type="entry name" value="MFS general substrate transporter like domains"/>
    <property type="match status" value="1"/>
</dbReference>
<feature type="transmembrane region" description="Helical" evidence="7">
    <location>
        <begin position="169"/>
        <end position="191"/>
    </location>
</feature>
<feature type="transmembrane region" description="Helical" evidence="7">
    <location>
        <begin position="401"/>
        <end position="426"/>
    </location>
</feature>
<evidence type="ECO:0000259" key="8">
    <source>
        <dbReference type="PROSITE" id="PS50850"/>
    </source>
</evidence>
<feature type="transmembrane region" description="Helical" evidence="7">
    <location>
        <begin position="579"/>
        <end position="599"/>
    </location>
</feature>
<feature type="compositionally biased region" description="Polar residues" evidence="6">
    <location>
        <begin position="12"/>
        <end position="33"/>
    </location>
</feature>
<dbReference type="Proteomes" id="UP000799778">
    <property type="component" value="Unassembled WGS sequence"/>
</dbReference>
<dbReference type="GO" id="GO:0042908">
    <property type="term" value="P:xenobiotic transport"/>
    <property type="evidence" value="ECO:0007669"/>
    <property type="project" value="UniProtKB-ARBA"/>
</dbReference>
<keyword evidence="3 7" id="KW-0812">Transmembrane</keyword>
<dbReference type="GO" id="GO:0005886">
    <property type="term" value="C:plasma membrane"/>
    <property type="evidence" value="ECO:0007669"/>
    <property type="project" value="TreeGrafter"/>
</dbReference>
<keyword evidence="5 7" id="KW-0472">Membrane</keyword>
<evidence type="ECO:0000256" key="3">
    <source>
        <dbReference type="ARBA" id="ARBA00022692"/>
    </source>
</evidence>
<dbReference type="InterPro" id="IPR011701">
    <property type="entry name" value="MFS"/>
</dbReference>